<reference evidence="1 2" key="1">
    <citation type="submission" date="2017-09" db="EMBL/GenBank/DDBJ databases">
        <title>Depth-based differentiation of microbial function through sediment-hosted aquifers and enrichment of novel symbionts in the deep terrestrial subsurface.</title>
        <authorList>
            <person name="Probst A.J."/>
            <person name="Ladd B."/>
            <person name="Jarett J.K."/>
            <person name="Geller-Mcgrath D.E."/>
            <person name="Sieber C.M."/>
            <person name="Emerson J.B."/>
            <person name="Anantharaman K."/>
            <person name="Thomas B.C."/>
            <person name="Malmstrom R."/>
            <person name="Stieglmeier M."/>
            <person name="Klingl A."/>
            <person name="Woyke T."/>
            <person name="Ryan C.M."/>
            <person name="Banfield J.F."/>
        </authorList>
    </citation>
    <scope>NUCLEOTIDE SEQUENCE [LARGE SCALE GENOMIC DNA]</scope>
    <source>
        <strain evidence="1">CG10_big_fil_rev_8_21_14_0_10_50_16</strain>
    </source>
</reference>
<accession>A0A2H0RMU7</accession>
<proteinExistence type="predicted"/>
<protein>
    <submittedName>
        <fullName evidence="1">Uncharacterized protein</fullName>
    </submittedName>
</protein>
<sequence>MTKKKPRKVLPLTEQEQRRKNLLETIRWFADQPRQSWQDPFVVEEVREFADGVMIVQTSDGRFTIFLSLERIRFVEGLFFHRASRRVDLPENTGLIMAKPTHKAWQDVLVYAKESLTTSQGPVPWHPYGLSRPSVFTC</sequence>
<dbReference type="AlphaFoldDB" id="A0A2H0RMU7"/>
<evidence type="ECO:0000313" key="1">
    <source>
        <dbReference type="EMBL" id="PIR47314.1"/>
    </source>
</evidence>
<comment type="caution">
    <text evidence="1">The sequence shown here is derived from an EMBL/GenBank/DDBJ whole genome shotgun (WGS) entry which is preliminary data.</text>
</comment>
<gene>
    <name evidence="1" type="ORF">COV06_04505</name>
</gene>
<dbReference type="EMBL" id="PCYM01000010">
    <property type="protein sequence ID" value="PIR47314.1"/>
    <property type="molecule type" value="Genomic_DNA"/>
</dbReference>
<evidence type="ECO:0000313" key="2">
    <source>
        <dbReference type="Proteomes" id="UP000230084"/>
    </source>
</evidence>
<dbReference type="Proteomes" id="UP000230084">
    <property type="component" value="Unassembled WGS sequence"/>
</dbReference>
<name>A0A2H0RMU7_9BACT</name>
<organism evidence="1 2">
    <name type="scientific">Candidatus Uhrbacteria bacterium CG10_big_fil_rev_8_21_14_0_10_50_16</name>
    <dbReference type="NCBI Taxonomy" id="1975039"/>
    <lineage>
        <taxon>Bacteria</taxon>
        <taxon>Candidatus Uhriibacteriota</taxon>
    </lineage>
</organism>